<evidence type="ECO:0000256" key="1">
    <source>
        <dbReference type="ARBA" id="ARBA00022670"/>
    </source>
</evidence>
<keyword evidence="2 6" id="KW-0479">Metal-binding</keyword>
<dbReference type="AlphaFoldDB" id="A0A6N7VGW0"/>
<keyword evidence="1 6" id="KW-0645">Protease</keyword>
<dbReference type="InterPro" id="IPR045090">
    <property type="entry name" value="Pept_M3A_M3B"/>
</dbReference>
<evidence type="ECO:0000259" key="8">
    <source>
        <dbReference type="Pfam" id="PF08439"/>
    </source>
</evidence>
<dbReference type="NCBIfam" id="TIGR00181">
    <property type="entry name" value="pepF"/>
    <property type="match status" value="1"/>
</dbReference>
<evidence type="ECO:0000256" key="2">
    <source>
        <dbReference type="ARBA" id="ARBA00022723"/>
    </source>
</evidence>
<dbReference type="SUPFAM" id="SSF55486">
    <property type="entry name" value="Metalloproteases ('zincins'), catalytic domain"/>
    <property type="match status" value="1"/>
</dbReference>
<proteinExistence type="inferred from homology"/>
<dbReference type="PANTHER" id="PTHR11804:SF84">
    <property type="entry name" value="SACCHAROLYSIN"/>
    <property type="match status" value="1"/>
</dbReference>
<gene>
    <name evidence="9" type="primary">pepF</name>
    <name evidence="9" type="ORF">FYJ55_04335</name>
</gene>
<protein>
    <recommendedName>
        <fullName evidence="6">Oligopeptidase F</fullName>
        <ecNumber evidence="6">3.4.24.-</ecNumber>
    </recommendedName>
</protein>
<dbReference type="Pfam" id="PF08439">
    <property type="entry name" value="Peptidase_M3_N"/>
    <property type="match status" value="1"/>
</dbReference>
<evidence type="ECO:0000259" key="7">
    <source>
        <dbReference type="Pfam" id="PF01432"/>
    </source>
</evidence>
<keyword evidence="10" id="KW-1185">Reference proteome</keyword>
<dbReference type="EMBL" id="VUMR01000015">
    <property type="protein sequence ID" value="MSS56142.1"/>
    <property type="molecule type" value="Genomic_DNA"/>
</dbReference>
<dbReference type="CDD" id="cd09608">
    <property type="entry name" value="M3B_PepF"/>
    <property type="match status" value="1"/>
</dbReference>
<evidence type="ECO:0000313" key="9">
    <source>
        <dbReference type="EMBL" id="MSS56142.1"/>
    </source>
</evidence>
<organism evidence="9 10">
    <name type="scientific">Holdemanella porci</name>
    <dbReference type="NCBI Taxonomy" id="2652276"/>
    <lineage>
        <taxon>Bacteria</taxon>
        <taxon>Bacillati</taxon>
        <taxon>Bacillota</taxon>
        <taxon>Erysipelotrichia</taxon>
        <taxon>Erysipelotrichales</taxon>
        <taxon>Erysipelotrichaceae</taxon>
        <taxon>Holdemanella</taxon>
    </lineage>
</organism>
<sequence length="603" mass="69303">MCYNRRINGGCLLMKRNEQKIENTWKTEDIFKDEAAFLACLDTCKELGNELCAYDGKLDDASNLLSFLKGYEKLTCLLDDCLGYSSLLSDQDTADAHHQELKGKANALAVEVFTKLSFSDVQIMQIENLESFYASEPILERYRVYLEEVCRLKEHVLSQAEEKLMASSSLMQDTPYSIFGMLNNADLKFEDAIDSKGNKHALTTGTFIHMLEQEDEVLRESAYRNFYAGYGSMIHTLAACLNGQTNQLKFNSTARKYASSLECAVDANNVSPRVYEQLIETVHKNIHVLHKYMRVRKEVMKKEKLHMYDLYVPMVNECNVPVSFEQAKEDVLHSIQLYGTEYAKVYERGLNSRWIDVYENEGKRSGAYSSGQRVHPFVLMNFADSLDTEFTLAHEMGHAMHSYMSTKYQAPLDRHYKIFVAEVASTCNEALLMDYLRKQNSDPKFQAYLINHFMEQFRTTLFRQCMFAEFEKIINEKTANNEVLTSDTLNQIYADLNKFYYGEDVIVDDEISMEWARIPHFYMNFYVYQYATGFSAAMALSQKLLHGTQADIEAYLSFLKGGCTKSPVELLRMAGVDMASPKPIEDAIELFDSLIDEFESIMK</sequence>
<evidence type="ECO:0000256" key="5">
    <source>
        <dbReference type="ARBA" id="ARBA00023049"/>
    </source>
</evidence>
<evidence type="ECO:0000313" key="10">
    <source>
        <dbReference type="Proteomes" id="UP000434241"/>
    </source>
</evidence>
<dbReference type="Gene3D" id="1.10.1370.20">
    <property type="entry name" value="Oligoendopeptidase f, C-terminal domain"/>
    <property type="match status" value="1"/>
</dbReference>
<dbReference type="GO" id="GO:0004222">
    <property type="term" value="F:metalloendopeptidase activity"/>
    <property type="evidence" value="ECO:0007669"/>
    <property type="project" value="UniProtKB-UniRule"/>
</dbReference>
<dbReference type="InterPro" id="IPR013647">
    <property type="entry name" value="OligopepF_N_dom"/>
</dbReference>
<feature type="domain" description="Peptidase M3A/M3B catalytic" evidence="7">
    <location>
        <begin position="210"/>
        <end position="589"/>
    </location>
</feature>
<dbReference type="Gene3D" id="1.10.287.830">
    <property type="entry name" value="putative peptidase helix hairpin domain like"/>
    <property type="match status" value="1"/>
</dbReference>
<dbReference type="InterPro" id="IPR004438">
    <property type="entry name" value="Peptidase_M3B"/>
</dbReference>
<evidence type="ECO:0000256" key="3">
    <source>
        <dbReference type="ARBA" id="ARBA00022801"/>
    </source>
</evidence>
<accession>A0A6N7VGW0</accession>
<evidence type="ECO:0000256" key="4">
    <source>
        <dbReference type="ARBA" id="ARBA00022833"/>
    </source>
</evidence>
<evidence type="ECO:0000256" key="6">
    <source>
        <dbReference type="RuleBase" id="RU368091"/>
    </source>
</evidence>
<dbReference type="Gene3D" id="1.20.140.70">
    <property type="entry name" value="Oligopeptidase f, N-terminal domain"/>
    <property type="match status" value="1"/>
</dbReference>
<dbReference type="Proteomes" id="UP000434241">
    <property type="component" value="Unassembled WGS sequence"/>
</dbReference>
<dbReference type="GO" id="GO:0006508">
    <property type="term" value="P:proteolysis"/>
    <property type="evidence" value="ECO:0007669"/>
    <property type="project" value="UniProtKB-KW"/>
</dbReference>
<dbReference type="InterPro" id="IPR042088">
    <property type="entry name" value="OligoPept_F_C"/>
</dbReference>
<reference evidence="9 10" key="1">
    <citation type="submission" date="2019-08" db="EMBL/GenBank/DDBJ databases">
        <title>In-depth cultivation of the pig gut microbiome towards novel bacterial diversity and tailored functional studies.</title>
        <authorList>
            <person name="Wylensek D."/>
            <person name="Hitch T.C.A."/>
            <person name="Clavel T."/>
        </authorList>
    </citation>
    <scope>NUCLEOTIDE SEQUENCE [LARGE SCALE GENOMIC DNA]</scope>
    <source>
        <strain evidence="9 10">LKV-472-APC-3</strain>
    </source>
</reference>
<keyword evidence="3 6" id="KW-0378">Hydrolase</keyword>
<dbReference type="GO" id="GO:0006518">
    <property type="term" value="P:peptide metabolic process"/>
    <property type="evidence" value="ECO:0007669"/>
    <property type="project" value="TreeGrafter"/>
</dbReference>
<dbReference type="PANTHER" id="PTHR11804">
    <property type="entry name" value="PROTEASE M3 THIMET OLIGOPEPTIDASE-RELATED"/>
    <property type="match status" value="1"/>
</dbReference>
<keyword evidence="5 6" id="KW-0482">Metalloprotease</keyword>
<comment type="cofactor">
    <cofactor evidence="6">
        <name>Zn(2+)</name>
        <dbReference type="ChEBI" id="CHEBI:29105"/>
    </cofactor>
    <text evidence="6">Binds 1 zinc ion.</text>
</comment>
<comment type="similarity">
    <text evidence="6">Belongs to the peptidase M3B family.</text>
</comment>
<feature type="domain" description="Oligopeptidase F N-terminal" evidence="8">
    <location>
        <begin position="127"/>
        <end position="189"/>
    </location>
</feature>
<dbReference type="Pfam" id="PF01432">
    <property type="entry name" value="Peptidase_M3"/>
    <property type="match status" value="1"/>
</dbReference>
<dbReference type="EC" id="3.4.24.-" evidence="6"/>
<name>A0A6N7VGW0_9FIRM</name>
<dbReference type="GO" id="GO:0046872">
    <property type="term" value="F:metal ion binding"/>
    <property type="evidence" value="ECO:0007669"/>
    <property type="project" value="UniProtKB-UniRule"/>
</dbReference>
<comment type="caution">
    <text evidence="9">The sequence shown here is derived from an EMBL/GenBank/DDBJ whole genome shotgun (WGS) entry which is preliminary data.</text>
</comment>
<dbReference type="InterPro" id="IPR001567">
    <property type="entry name" value="Pept_M3A_M3B_dom"/>
</dbReference>
<comment type="function">
    <text evidence="6">Has oligopeptidase activity and degrades a variety of small bioactive peptides.</text>
</comment>
<keyword evidence="4 6" id="KW-0862">Zinc</keyword>